<sequence>MDFGHPQAIAAACQLSAATTSHHLRPPTFASIAEPSYCSLDPAEDPDLSLLPSNHCLLPLAIAVPSSCSLDPAEAPESSQLPSNCSTAAPSCCPLVLEEAPKPIPAARQLLAVAPSHCCALLLLSGPSRGPCYPPTIGCSCQSRKKGSQSQPSNLTTPKWLLIQPFPLAPPLLLNVFHDLHHTVDD</sequence>
<proteinExistence type="predicted"/>
<organism evidence="1 2">
    <name type="scientific">Puccinia coronata f. sp. avenae</name>
    <dbReference type="NCBI Taxonomy" id="200324"/>
    <lineage>
        <taxon>Eukaryota</taxon>
        <taxon>Fungi</taxon>
        <taxon>Dikarya</taxon>
        <taxon>Basidiomycota</taxon>
        <taxon>Pucciniomycotina</taxon>
        <taxon>Pucciniomycetes</taxon>
        <taxon>Pucciniales</taxon>
        <taxon>Pucciniaceae</taxon>
        <taxon>Puccinia</taxon>
    </lineage>
</organism>
<protein>
    <submittedName>
        <fullName evidence="1">Uncharacterized protein</fullName>
    </submittedName>
</protein>
<accession>A0A2N5UX44</accession>
<dbReference type="EMBL" id="PGCI01000080">
    <property type="protein sequence ID" value="PLW42294.1"/>
    <property type="molecule type" value="Genomic_DNA"/>
</dbReference>
<reference evidence="1 2" key="1">
    <citation type="submission" date="2017-11" db="EMBL/GenBank/DDBJ databases">
        <title>De novo assembly and phasing of dikaryotic genomes from two isolates of Puccinia coronata f. sp. avenae, the causal agent of oat crown rust.</title>
        <authorList>
            <person name="Miller M.E."/>
            <person name="Zhang Y."/>
            <person name="Omidvar V."/>
            <person name="Sperschneider J."/>
            <person name="Schwessinger B."/>
            <person name="Raley C."/>
            <person name="Palmer J.M."/>
            <person name="Garnica D."/>
            <person name="Upadhyaya N."/>
            <person name="Rathjen J."/>
            <person name="Taylor J.M."/>
            <person name="Park R.F."/>
            <person name="Dodds P.N."/>
            <person name="Hirsch C.D."/>
            <person name="Kianian S.F."/>
            <person name="Figueroa M."/>
        </authorList>
    </citation>
    <scope>NUCLEOTIDE SEQUENCE [LARGE SCALE GENOMIC DNA]</scope>
    <source>
        <strain evidence="1">12SD80</strain>
    </source>
</reference>
<name>A0A2N5UX44_9BASI</name>
<evidence type="ECO:0000313" key="1">
    <source>
        <dbReference type="EMBL" id="PLW42294.1"/>
    </source>
</evidence>
<evidence type="ECO:0000313" key="2">
    <source>
        <dbReference type="Proteomes" id="UP000235392"/>
    </source>
</evidence>
<comment type="caution">
    <text evidence="1">The sequence shown here is derived from an EMBL/GenBank/DDBJ whole genome shotgun (WGS) entry which is preliminary data.</text>
</comment>
<gene>
    <name evidence="1" type="ORF">PCASD_07740</name>
</gene>
<dbReference type="AlphaFoldDB" id="A0A2N5UX44"/>
<dbReference type="Proteomes" id="UP000235392">
    <property type="component" value="Unassembled WGS sequence"/>
</dbReference>